<evidence type="ECO:0000256" key="2">
    <source>
        <dbReference type="ARBA" id="ARBA00035119"/>
    </source>
</evidence>
<gene>
    <name evidence="7" type="ORF">EPUL_001030</name>
</gene>
<proteinExistence type="inferred from homology"/>
<dbReference type="GO" id="GO:0006400">
    <property type="term" value="P:tRNA modification"/>
    <property type="evidence" value="ECO:0007669"/>
    <property type="project" value="TreeGrafter"/>
</dbReference>
<sequence>MNLDNTQSDGEDHFLSFLREQEEKSALKSPKIEDTTQVLDGAEYVFHNSIDVSLSLQGVKSAASMLYNKMSSENFSTQNWSLHELHPKAKDERTVDFIFTMDLLNFSFWSENSSEERFAVEYKDKKWTGDKDSNESAETDLVHNTDIPITSPEFWVNEDECTGEILKHIFRSATLEEMPLFQERVNFLRQAGKILIEKFNGSFLDCVQEADHSAVRLVNLLASNFPCFNDVVDFEERRIRFLKRAQICVADLWAAFNGEQYGKFDDIEKLTILQIIGFLKF</sequence>
<evidence type="ECO:0000256" key="1">
    <source>
        <dbReference type="ARBA" id="ARBA00022801"/>
    </source>
</evidence>
<organism evidence="7 8">
    <name type="scientific">Erysiphe pulchra</name>
    <dbReference type="NCBI Taxonomy" id="225359"/>
    <lineage>
        <taxon>Eukaryota</taxon>
        <taxon>Fungi</taxon>
        <taxon>Dikarya</taxon>
        <taxon>Ascomycota</taxon>
        <taxon>Pezizomycotina</taxon>
        <taxon>Leotiomycetes</taxon>
        <taxon>Erysiphales</taxon>
        <taxon>Erysiphaceae</taxon>
        <taxon>Erysiphe</taxon>
    </lineage>
</organism>
<name>A0A2S4PZA1_9PEZI</name>
<evidence type="ECO:0000256" key="3">
    <source>
        <dbReference type="ARBA" id="ARBA00035306"/>
    </source>
</evidence>
<keyword evidence="8" id="KW-1185">Reference proteome</keyword>
<dbReference type="AlphaFoldDB" id="A0A2S4PZA1"/>
<accession>A0A2S4PZA1</accession>
<keyword evidence="1 6" id="KW-0378">Hydrolase</keyword>
<dbReference type="InterPro" id="IPR019438">
    <property type="entry name" value="Q_salvage"/>
</dbReference>
<comment type="catalytic activity">
    <reaction evidence="5 6">
        <text>queuosine 5'-phosphate + H2O = queuine + D-ribose 5-phosphate</text>
        <dbReference type="Rhea" id="RHEA:75387"/>
        <dbReference type="ChEBI" id="CHEBI:15377"/>
        <dbReference type="ChEBI" id="CHEBI:17433"/>
        <dbReference type="ChEBI" id="CHEBI:78346"/>
        <dbReference type="ChEBI" id="CHEBI:194371"/>
    </reaction>
    <physiologicalReaction direction="left-to-right" evidence="5 6">
        <dbReference type="Rhea" id="RHEA:75388"/>
    </physiologicalReaction>
</comment>
<dbReference type="OrthoDB" id="416777at2759"/>
<evidence type="ECO:0000256" key="6">
    <source>
        <dbReference type="RuleBase" id="RU365002"/>
    </source>
</evidence>
<comment type="caution">
    <text evidence="7">The sequence shown here is derived from an EMBL/GenBank/DDBJ whole genome shotgun (WGS) entry which is preliminary data.</text>
</comment>
<dbReference type="EMBL" id="PEDP01000148">
    <property type="protein sequence ID" value="POS87327.1"/>
    <property type="molecule type" value="Genomic_DNA"/>
</dbReference>
<evidence type="ECO:0000313" key="7">
    <source>
        <dbReference type="EMBL" id="POS87327.1"/>
    </source>
</evidence>
<dbReference type="PANTHER" id="PTHR21314:SF0">
    <property type="entry name" value="QUEUOSINE 5'-PHOSPHATE N-GLYCOSYLASE_HYDROLASE"/>
    <property type="match status" value="1"/>
</dbReference>
<dbReference type="GO" id="GO:0016787">
    <property type="term" value="F:hydrolase activity"/>
    <property type="evidence" value="ECO:0007669"/>
    <property type="project" value="UniProtKB-KW"/>
</dbReference>
<comment type="function">
    <text evidence="6">Catalyzes the hydrolysis of queuosine 5'-phosphate, releasing the nucleobase queuine (q). Is required for salvage of queuine from exogenous queuosine (Q) that is imported and then converted to queuosine 5'-phosphate intracellularly.</text>
</comment>
<dbReference type="PANTHER" id="PTHR21314">
    <property type="entry name" value="QUEUOSINE 5'-PHOSPHATE N-GLYCOSYLASE_HYDROLASE-RELATED"/>
    <property type="match status" value="1"/>
</dbReference>
<dbReference type="STRING" id="225359.A0A2S4PZA1"/>
<comment type="similarity">
    <text evidence="2 6">Belongs to the QNG1 protein family.</text>
</comment>
<evidence type="ECO:0000256" key="5">
    <source>
        <dbReference type="ARBA" id="ARBA00048204"/>
    </source>
</evidence>
<evidence type="ECO:0000256" key="4">
    <source>
        <dbReference type="ARBA" id="ARBA00035393"/>
    </source>
</evidence>
<dbReference type="Pfam" id="PF10343">
    <property type="entry name" value="Q_salvage"/>
    <property type="match status" value="1"/>
</dbReference>
<dbReference type="EC" id="3.2.2.-" evidence="6"/>
<dbReference type="Proteomes" id="UP000237438">
    <property type="component" value="Unassembled WGS sequence"/>
</dbReference>
<protein>
    <recommendedName>
        <fullName evidence="3 6">Queuosine 5'-phosphate N-glycosylase/hydrolase</fullName>
        <ecNumber evidence="6">3.2.2.-</ecNumber>
    </recommendedName>
    <alternativeName>
        <fullName evidence="4 6">Queuosine-nucleotide N-glycosylase/hydrolase</fullName>
    </alternativeName>
</protein>
<evidence type="ECO:0000313" key="8">
    <source>
        <dbReference type="Proteomes" id="UP000237438"/>
    </source>
</evidence>
<reference evidence="7 8" key="1">
    <citation type="submission" date="2017-10" db="EMBL/GenBank/DDBJ databases">
        <title>Development of genomic resources for the powdery mildew, Erysiphe pulchra.</title>
        <authorList>
            <person name="Wadl P.A."/>
            <person name="Mack B.M."/>
            <person name="Moore G."/>
            <person name="Beltz S.B."/>
        </authorList>
    </citation>
    <scope>NUCLEOTIDE SEQUENCE [LARGE SCALE GENOMIC DNA]</scope>
    <source>
        <strain evidence="7">Cflorida</strain>
    </source>
</reference>